<sequence length="221" mass="24493">MSTYATYPGGANLHEAAISINAPTKGIVIPQAYPRNDDGPRQPPRRGALCFGCCCDMRRAVIIVSLLSVVFALLSIPTTSYAVNYWNKSKEQWEEDTEYSELVRQLDGTIKKHRTQMIAFISVSVFSAICGLVGAAKFLAWPVYVPILWYAASTILEWVFSAQIANEYQEYNVGVPVFSLAVSTAVACLFIYPHVGFVREVRRGIMTKENYPNAQASCCCV</sequence>
<keyword evidence="1" id="KW-0472">Membrane</keyword>
<keyword evidence="1" id="KW-0812">Transmembrane</keyword>
<gene>
    <name evidence="2" type="ORF">OAUR00152_LOCUS39658</name>
</gene>
<reference evidence="2" key="1">
    <citation type="submission" date="2021-01" db="EMBL/GenBank/DDBJ databases">
        <authorList>
            <person name="Corre E."/>
            <person name="Pelletier E."/>
            <person name="Niang G."/>
            <person name="Scheremetjew M."/>
            <person name="Finn R."/>
            <person name="Kale V."/>
            <person name="Holt S."/>
            <person name="Cochrane G."/>
            <person name="Meng A."/>
            <person name="Brown T."/>
            <person name="Cohen L."/>
        </authorList>
    </citation>
    <scope>NUCLEOTIDE SEQUENCE</scope>
    <source>
        <strain evidence="2">Isolate 1302-5</strain>
    </source>
</reference>
<keyword evidence="1" id="KW-1133">Transmembrane helix</keyword>
<dbReference type="AlphaFoldDB" id="A0A7S4NFN9"/>
<evidence type="ECO:0000313" key="2">
    <source>
        <dbReference type="EMBL" id="CAE2284645.1"/>
    </source>
</evidence>
<accession>A0A7S4NFN9</accession>
<name>A0A7S4NFN9_9STRA</name>
<proteinExistence type="predicted"/>
<evidence type="ECO:0000256" key="1">
    <source>
        <dbReference type="SAM" id="Phobius"/>
    </source>
</evidence>
<evidence type="ECO:0008006" key="3">
    <source>
        <dbReference type="Google" id="ProtNLM"/>
    </source>
</evidence>
<feature type="transmembrane region" description="Helical" evidence="1">
    <location>
        <begin position="117"/>
        <end position="140"/>
    </location>
</feature>
<dbReference type="EMBL" id="HBKQ01058031">
    <property type="protein sequence ID" value="CAE2284645.1"/>
    <property type="molecule type" value="Transcribed_RNA"/>
</dbReference>
<protein>
    <recommendedName>
        <fullName evidence="3">Transmembrane protein</fullName>
    </recommendedName>
</protein>
<feature type="transmembrane region" description="Helical" evidence="1">
    <location>
        <begin position="147"/>
        <end position="165"/>
    </location>
</feature>
<feature type="transmembrane region" description="Helical" evidence="1">
    <location>
        <begin position="61"/>
        <end position="83"/>
    </location>
</feature>
<organism evidence="2">
    <name type="scientific">Odontella aurita</name>
    <dbReference type="NCBI Taxonomy" id="265563"/>
    <lineage>
        <taxon>Eukaryota</taxon>
        <taxon>Sar</taxon>
        <taxon>Stramenopiles</taxon>
        <taxon>Ochrophyta</taxon>
        <taxon>Bacillariophyta</taxon>
        <taxon>Mediophyceae</taxon>
        <taxon>Biddulphiophycidae</taxon>
        <taxon>Eupodiscales</taxon>
        <taxon>Odontellaceae</taxon>
        <taxon>Odontella</taxon>
    </lineage>
</organism>
<feature type="transmembrane region" description="Helical" evidence="1">
    <location>
        <begin position="177"/>
        <end position="198"/>
    </location>
</feature>